<dbReference type="RefSeq" id="WP_126673929.1">
    <property type="nucleotide sequence ID" value="NZ_RYZR01000006.1"/>
</dbReference>
<evidence type="ECO:0000313" key="1">
    <source>
        <dbReference type="EMBL" id="RUL62991.1"/>
    </source>
</evidence>
<accession>A0A3S0RD79</accession>
<comment type="caution">
    <text evidence="1">The sequence shown here is derived from an EMBL/GenBank/DDBJ whole genome shotgun (WGS) entry which is preliminary data.</text>
</comment>
<dbReference type="Pfam" id="PF19459">
    <property type="entry name" value="DUF5996"/>
    <property type="match status" value="1"/>
</dbReference>
<dbReference type="OrthoDB" id="9800945at2"/>
<dbReference type="EMBL" id="RYZR01000006">
    <property type="protein sequence ID" value="RUL62991.1"/>
    <property type="molecule type" value="Genomic_DNA"/>
</dbReference>
<sequence length="305" mass="33830">MPIPSNTFADPWPPLPYADFAATQYFLQMGLQAIGKLKLQEPFQPQWAGVVLCVNAQGLTTGPIPYAGGAYEVRVDLISHKVECITSAGFAGNFKLASMSVAEFVASLFDLLHAAGVDVSINLNPQEVSNPIPFNQDKEPRAYELAWVNHWWRILLSTQRVLQTFQGRFLAKTQPIGLMWGTMDIRCTLYNGKPASPGANADYIRRNAMNAELIEMGWWSGTAAYPHAAFYSFTHPQPAGIENARISPPGSRWDSNQREFVFDYDDLRKSKNPDGDLLTFFQSAYEAGAKCAGWERSLMGTGKPI</sequence>
<protein>
    <submittedName>
        <fullName evidence="1">Uncharacterized protein</fullName>
    </submittedName>
</protein>
<dbReference type="AlphaFoldDB" id="A0A3S0RD79"/>
<name>A0A3S0RD79_9GAMM</name>
<gene>
    <name evidence="1" type="ORF">EKH79_11260</name>
</gene>
<evidence type="ECO:0000313" key="2">
    <source>
        <dbReference type="Proteomes" id="UP000267077"/>
    </source>
</evidence>
<dbReference type="Proteomes" id="UP000267077">
    <property type="component" value="Unassembled WGS sequence"/>
</dbReference>
<reference evidence="1 2" key="1">
    <citation type="submission" date="2018-12" db="EMBL/GenBank/DDBJ databases">
        <title>Dyella dinghuensis sp. nov. DHOA06 and Dyella choica sp. nov. 4M-K27, isolated from forest soil.</title>
        <authorList>
            <person name="Qiu L.-H."/>
            <person name="Gao Z.-H."/>
        </authorList>
    </citation>
    <scope>NUCLEOTIDE SEQUENCE [LARGE SCALE GENOMIC DNA]</scope>
    <source>
        <strain evidence="1 2">DHOA06</strain>
    </source>
</reference>
<dbReference type="InterPro" id="IPR046038">
    <property type="entry name" value="DUF5996"/>
</dbReference>
<proteinExistence type="predicted"/>
<organism evidence="1 2">
    <name type="scientific">Dyella dinghuensis</name>
    <dbReference type="NCBI Taxonomy" id="1920169"/>
    <lineage>
        <taxon>Bacteria</taxon>
        <taxon>Pseudomonadati</taxon>
        <taxon>Pseudomonadota</taxon>
        <taxon>Gammaproteobacteria</taxon>
        <taxon>Lysobacterales</taxon>
        <taxon>Rhodanobacteraceae</taxon>
        <taxon>Dyella</taxon>
    </lineage>
</organism>
<keyword evidence="2" id="KW-1185">Reference proteome</keyword>